<evidence type="ECO:0000256" key="2">
    <source>
        <dbReference type="ARBA" id="ARBA00022786"/>
    </source>
</evidence>
<keyword evidence="4" id="KW-1185">Reference proteome</keyword>
<evidence type="ECO:0000256" key="1">
    <source>
        <dbReference type="ARBA" id="ARBA00006043"/>
    </source>
</evidence>
<proteinExistence type="inferred from homology"/>
<dbReference type="InterPro" id="IPR042299">
    <property type="entry name" value="Ufd1-like_Nn"/>
</dbReference>
<protein>
    <submittedName>
        <fullName evidence="5">Tudor domain-containing protein</fullName>
    </submittedName>
</protein>
<dbReference type="Pfam" id="PF03152">
    <property type="entry name" value="UFD1_N1"/>
    <property type="match status" value="1"/>
</dbReference>
<dbReference type="PANTHER" id="PTHR12555">
    <property type="entry name" value="UBIQUITIN FUSION DEGRADATON PROTEIN 1"/>
    <property type="match status" value="1"/>
</dbReference>
<sequence length="358" mass="40792">MRDEFIKKTLYENDSPSQEKDKTQVDLFYAFSCCNCDKSEEIISRLNKCGMIVVPSTFFQNVDPSKISLPLCVKVNNIQVSSTKRDVFTHCGIWDYSAPEGIVYVPGWVMKRLSIKYGEMVRLEPAILPAATSALLVSPSPMKHLFRKDRDFSRILIENYDFLTTNDLISIQFQFDCHCFNVLVTDVKPDGAACVLIPEVVKILWDTFEGTQPPVAPKRNNFPLKFRSNKHWSPRVRVVPEIPFDSRNSNSINTAVYYASPIEETYPDYVQEVTDYASENNNVPTQIASNGTSNMERKPVVESLHMSRTFGNLYQSVNNRATTEVVGNSWPERNHRALDELPSMSETLGKSMLMSIHY</sequence>
<reference evidence="4" key="1">
    <citation type="submission" date="2012-09" db="EMBL/GenBank/DDBJ databases">
        <authorList>
            <person name="Martin A.A."/>
        </authorList>
    </citation>
    <scope>NUCLEOTIDE SEQUENCE</scope>
</reference>
<dbReference type="Proteomes" id="UP000035642">
    <property type="component" value="Unassembled WGS sequence"/>
</dbReference>
<dbReference type="GO" id="GO:0006511">
    <property type="term" value="P:ubiquitin-dependent protein catabolic process"/>
    <property type="evidence" value="ECO:0007669"/>
    <property type="project" value="InterPro"/>
</dbReference>
<reference evidence="5" key="2">
    <citation type="submission" date="2017-02" db="UniProtKB">
        <authorList>
            <consortium name="WormBaseParasite"/>
        </authorList>
    </citation>
    <scope>IDENTIFICATION</scope>
</reference>
<name>A0A0K0DL80_ANGCA</name>
<feature type="domain" description="Ubiquitin fusion degradation protein UFD1 N-terminal subdomain 1" evidence="3">
    <location>
        <begin position="42"/>
        <end position="128"/>
    </location>
</feature>
<dbReference type="AlphaFoldDB" id="A0A0K0DL80"/>
<organism evidence="4 5">
    <name type="scientific">Angiostrongylus cantonensis</name>
    <name type="common">Rat lungworm</name>
    <dbReference type="NCBI Taxonomy" id="6313"/>
    <lineage>
        <taxon>Eukaryota</taxon>
        <taxon>Metazoa</taxon>
        <taxon>Ecdysozoa</taxon>
        <taxon>Nematoda</taxon>
        <taxon>Chromadorea</taxon>
        <taxon>Rhabditida</taxon>
        <taxon>Rhabditina</taxon>
        <taxon>Rhabditomorpha</taxon>
        <taxon>Strongyloidea</taxon>
        <taxon>Metastrongylidae</taxon>
        <taxon>Angiostrongylus</taxon>
    </lineage>
</organism>
<dbReference type="InterPro" id="IPR004854">
    <property type="entry name" value="Ufd1-like"/>
</dbReference>
<dbReference type="GO" id="GO:0036503">
    <property type="term" value="P:ERAD pathway"/>
    <property type="evidence" value="ECO:0007669"/>
    <property type="project" value="TreeGrafter"/>
</dbReference>
<evidence type="ECO:0000313" key="4">
    <source>
        <dbReference type="Proteomes" id="UP000035642"/>
    </source>
</evidence>
<evidence type="ECO:0000313" key="5">
    <source>
        <dbReference type="WBParaSite" id="ACAC_0001232901-mRNA-1"/>
    </source>
</evidence>
<dbReference type="WBParaSite" id="ACAC_0001232901-mRNA-1">
    <property type="protein sequence ID" value="ACAC_0001232901-mRNA-1"/>
    <property type="gene ID" value="ACAC_0001232901"/>
</dbReference>
<comment type="similarity">
    <text evidence="1">Belongs to the UFD1 family.</text>
</comment>
<dbReference type="PANTHER" id="PTHR12555:SF13">
    <property type="entry name" value="UBIQUITIN RECOGNITION FACTOR IN ER-ASSOCIATED DEGRADATION PROTEIN 1"/>
    <property type="match status" value="1"/>
</dbReference>
<dbReference type="STRING" id="6313.A0A0K0DL80"/>
<dbReference type="Gene3D" id="2.40.40.50">
    <property type="entry name" value="Ubiquitin fusion degradation protein UFD1, N-terminal domain"/>
    <property type="match status" value="1"/>
</dbReference>
<dbReference type="GO" id="GO:0031593">
    <property type="term" value="F:polyubiquitin modification-dependent protein binding"/>
    <property type="evidence" value="ECO:0007669"/>
    <property type="project" value="TreeGrafter"/>
</dbReference>
<dbReference type="GO" id="GO:0034098">
    <property type="term" value="C:VCP-NPL4-UFD1 AAA ATPase complex"/>
    <property type="evidence" value="ECO:0007669"/>
    <property type="project" value="TreeGrafter"/>
</dbReference>
<evidence type="ECO:0000259" key="3">
    <source>
        <dbReference type="Pfam" id="PF03152"/>
    </source>
</evidence>
<keyword evidence="2" id="KW-0833">Ubl conjugation pathway</keyword>
<dbReference type="InterPro" id="IPR055417">
    <property type="entry name" value="UFD1_N1"/>
</dbReference>
<accession>A0A0K0DL80</accession>